<evidence type="ECO:0000313" key="4">
    <source>
        <dbReference type="Proteomes" id="UP000193920"/>
    </source>
</evidence>
<dbReference type="AlphaFoldDB" id="A0A1Y2EL88"/>
<protein>
    <submittedName>
        <fullName evidence="3">Rho GTPase activation protein</fullName>
    </submittedName>
</protein>
<dbReference type="Gene3D" id="1.10.555.10">
    <property type="entry name" value="Rho GTPase activation protein"/>
    <property type="match status" value="1"/>
</dbReference>
<dbReference type="STRING" id="1754190.A0A1Y2EL88"/>
<dbReference type="SMART" id="SM00324">
    <property type="entry name" value="RhoGAP"/>
    <property type="match status" value="1"/>
</dbReference>
<dbReference type="Proteomes" id="UP000193920">
    <property type="component" value="Unassembled WGS sequence"/>
</dbReference>
<dbReference type="GO" id="GO:0007165">
    <property type="term" value="P:signal transduction"/>
    <property type="evidence" value="ECO:0007669"/>
    <property type="project" value="InterPro"/>
</dbReference>
<keyword evidence="1" id="KW-0343">GTPase activation</keyword>
<name>A0A1Y2EL88_9FUNG</name>
<dbReference type="InterPro" id="IPR050729">
    <property type="entry name" value="Rho-GAP"/>
</dbReference>
<feature type="domain" description="Rho-GAP" evidence="2">
    <location>
        <begin position="1"/>
        <end position="164"/>
    </location>
</feature>
<dbReference type="CDD" id="cd00159">
    <property type="entry name" value="RhoGAP"/>
    <property type="match status" value="1"/>
</dbReference>
<organism evidence="3 4">
    <name type="scientific">Neocallimastix californiae</name>
    <dbReference type="NCBI Taxonomy" id="1754190"/>
    <lineage>
        <taxon>Eukaryota</taxon>
        <taxon>Fungi</taxon>
        <taxon>Fungi incertae sedis</taxon>
        <taxon>Chytridiomycota</taxon>
        <taxon>Chytridiomycota incertae sedis</taxon>
        <taxon>Neocallimastigomycetes</taxon>
        <taxon>Neocallimastigales</taxon>
        <taxon>Neocallimastigaceae</taxon>
        <taxon>Neocallimastix</taxon>
    </lineage>
</organism>
<dbReference type="Pfam" id="PF00620">
    <property type="entry name" value="RhoGAP"/>
    <property type="match status" value="1"/>
</dbReference>
<dbReference type="PROSITE" id="PS50238">
    <property type="entry name" value="RHOGAP"/>
    <property type="match status" value="1"/>
</dbReference>
<dbReference type="GO" id="GO:0005737">
    <property type="term" value="C:cytoplasm"/>
    <property type="evidence" value="ECO:0007669"/>
    <property type="project" value="TreeGrafter"/>
</dbReference>
<dbReference type="EMBL" id="MCOG01000040">
    <property type="protein sequence ID" value="ORY72309.1"/>
    <property type="molecule type" value="Genomic_DNA"/>
</dbReference>
<sequence>MDFEGIYRKSGRTLLMKNLISIFSKGEDPDLSEDGEFSEITIITSVLKQYFRELPEAVIPPDTYSKLTELISNDDGEYLNIEEIKKCINTLEASHYSTLKYIVSHLIKVSQLSDVNLMTIKNLAVVFGPTLIGSNEICPEVDFSSTGIKVKIISVILENADTIFT</sequence>
<accession>A0A1Y2EL88</accession>
<dbReference type="PANTHER" id="PTHR23176:SF129">
    <property type="entry name" value="RHO GTPASE ACTIVATING PROTEIN AT 16F, ISOFORM E-RELATED"/>
    <property type="match status" value="1"/>
</dbReference>
<dbReference type="GO" id="GO:0005096">
    <property type="term" value="F:GTPase activator activity"/>
    <property type="evidence" value="ECO:0007669"/>
    <property type="project" value="UniProtKB-KW"/>
</dbReference>
<comment type="caution">
    <text evidence="3">The sequence shown here is derived from an EMBL/GenBank/DDBJ whole genome shotgun (WGS) entry which is preliminary data.</text>
</comment>
<evidence type="ECO:0000259" key="2">
    <source>
        <dbReference type="PROSITE" id="PS50238"/>
    </source>
</evidence>
<dbReference type="OrthoDB" id="79452at2759"/>
<keyword evidence="4" id="KW-1185">Reference proteome</keyword>
<evidence type="ECO:0000313" key="3">
    <source>
        <dbReference type="EMBL" id="ORY72309.1"/>
    </source>
</evidence>
<reference evidence="3 4" key="1">
    <citation type="submission" date="2016-08" db="EMBL/GenBank/DDBJ databases">
        <title>A Parts List for Fungal Cellulosomes Revealed by Comparative Genomics.</title>
        <authorList>
            <consortium name="DOE Joint Genome Institute"/>
            <person name="Haitjema C.H."/>
            <person name="Gilmore S.P."/>
            <person name="Henske J.K."/>
            <person name="Solomon K.V."/>
            <person name="De Groot R."/>
            <person name="Kuo A."/>
            <person name="Mondo S.J."/>
            <person name="Salamov A.A."/>
            <person name="Labutti K."/>
            <person name="Zhao Z."/>
            <person name="Chiniquy J."/>
            <person name="Barry K."/>
            <person name="Brewer H.M."/>
            <person name="Purvine S.O."/>
            <person name="Wright A.T."/>
            <person name="Boxma B."/>
            <person name="Van Alen T."/>
            <person name="Hackstein J.H."/>
            <person name="Baker S.E."/>
            <person name="Grigoriev I.V."/>
            <person name="O'Malley M.A."/>
        </authorList>
    </citation>
    <scope>NUCLEOTIDE SEQUENCE [LARGE SCALE GENOMIC DNA]</scope>
    <source>
        <strain evidence="3 4">G1</strain>
    </source>
</reference>
<dbReference type="InterPro" id="IPR000198">
    <property type="entry name" value="RhoGAP_dom"/>
</dbReference>
<dbReference type="InterPro" id="IPR008936">
    <property type="entry name" value="Rho_GTPase_activation_prot"/>
</dbReference>
<dbReference type="PANTHER" id="PTHR23176">
    <property type="entry name" value="RHO/RAC/CDC GTPASE-ACTIVATING PROTEIN"/>
    <property type="match status" value="1"/>
</dbReference>
<dbReference type="SUPFAM" id="SSF48350">
    <property type="entry name" value="GTPase activation domain, GAP"/>
    <property type="match status" value="1"/>
</dbReference>
<gene>
    <name evidence="3" type="ORF">LY90DRAFT_404402</name>
</gene>
<evidence type="ECO:0000256" key="1">
    <source>
        <dbReference type="ARBA" id="ARBA00022468"/>
    </source>
</evidence>
<proteinExistence type="predicted"/>